<accession>A0ABM1IAD0</accession>
<name>A0ABM1IAD0_POLDO</name>
<sequence length="632" mass="73050">MSNVLRLTYSVENEKAETDTKSFALILQKAYEQYRKLWNKYLDLVKKCEVDSSVHNEIQETWKEKNVFKPINPFAEDNEFLNNSADQENQLSINKEIEDRKESQSFIDNISESSLFDLMMDVNDTICQFQPKITNAILPESPIFMRKDERSNNLENEISKNSNDKSILDKMETSNKSDCNNQNTSKNTFCIATPEENLDDTSLDNLSPFIIQSTPVINNKVNKKNKKKLFEKARQPQSNDNEVSPKKKQTKKSKIPLQALDNIANPLSTYLIHSNGDQINNKIGNNKSKLYKSCSTPNKNLKQSKLSFYNTKQNVNNATVPFINENIPVTRFKKSLYNHEPSLEDTIKENQTTMDEKINGICLDDANDQNETIFEDVIANSPDYQKVQLQNKNQLKLKRKSKMTNTITASASSTNNSKQMQNNVCPTKKRNIAINDNSILSPEMVNDNAKKKCLIFSKDIESEKKLVDKNNSERIACIKQKESNELNEFQCRLENETYFEEKTPEKKTTHVNKVINKNSLRLGNTGINSVKCNNKSKSANKDIEMKNKKWSCSECEEYYKSEAGITDTQIQRRKNQCSRHKNVYYARNATPPGKNIIYMNIFNLYKYTDVKCIKILLRIKYYFYRFLGSFLA</sequence>
<dbReference type="GeneID" id="107066751"/>
<keyword evidence="2" id="KW-1185">Reference proteome</keyword>
<evidence type="ECO:0000313" key="3">
    <source>
        <dbReference type="RefSeq" id="XP_015177167.1"/>
    </source>
</evidence>
<gene>
    <name evidence="3" type="primary">LOC107066751</name>
</gene>
<dbReference type="Proteomes" id="UP000694924">
    <property type="component" value="Unplaced"/>
</dbReference>
<organism evidence="2 3">
    <name type="scientific">Polistes dominula</name>
    <name type="common">European paper wasp</name>
    <name type="synonym">Vespa dominula</name>
    <dbReference type="NCBI Taxonomy" id="743375"/>
    <lineage>
        <taxon>Eukaryota</taxon>
        <taxon>Metazoa</taxon>
        <taxon>Ecdysozoa</taxon>
        <taxon>Arthropoda</taxon>
        <taxon>Hexapoda</taxon>
        <taxon>Insecta</taxon>
        <taxon>Pterygota</taxon>
        <taxon>Neoptera</taxon>
        <taxon>Endopterygota</taxon>
        <taxon>Hymenoptera</taxon>
        <taxon>Apocrita</taxon>
        <taxon>Aculeata</taxon>
        <taxon>Vespoidea</taxon>
        <taxon>Vespidae</taxon>
        <taxon>Polistinae</taxon>
        <taxon>Polistini</taxon>
        <taxon>Polistes</taxon>
    </lineage>
</organism>
<reference evidence="3" key="1">
    <citation type="submission" date="2025-08" db="UniProtKB">
        <authorList>
            <consortium name="RefSeq"/>
        </authorList>
    </citation>
    <scope>IDENTIFICATION</scope>
    <source>
        <tissue evidence="3">Whole body</tissue>
    </source>
</reference>
<protein>
    <submittedName>
        <fullName evidence="3">Uncharacterized protein DDB_G0286591-like isoform X1</fullName>
    </submittedName>
</protein>
<dbReference type="RefSeq" id="XP_015177167.1">
    <property type="nucleotide sequence ID" value="XM_015321681.1"/>
</dbReference>
<evidence type="ECO:0000313" key="2">
    <source>
        <dbReference type="Proteomes" id="UP000694924"/>
    </source>
</evidence>
<evidence type="ECO:0000256" key="1">
    <source>
        <dbReference type="SAM" id="MobiDB-lite"/>
    </source>
</evidence>
<proteinExistence type="predicted"/>
<feature type="region of interest" description="Disordered" evidence="1">
    <location>
        <begin position="230"/>
        <end position="254"/>
    </location>
</feature>